<dbReference type="Pfam" id="PF21160">
    <property type="entry name" value="PrkC-like_PASTA-like"/>
    <property type="match status" value="1"/>
</dbReference>
<dbReference type="PANTHER" id="PTHR43289:SF34">
    <property type="entry name" value="SERINE_THREONINE-PROTEIN KINASE YBDM-RELATED"/>
    <property type="match status" value="1"/>
</dbReference>
<dbReference type="EC" id="2.7.11.1" evidence="1"/>
<dbReference type="PROSITE" id="PS00107">
    <property type="entry name" value="PROTEIN_KINASE_ATP"/>
    <property type="match status" value="1"/>
</dbReference>
<dbReference type="Gene3D" id="2.60.40.2560">
    <property type="match status" value="1"/>
</dbReference>
<dbReference type="CDD" id="cd06577">
    <property type="entry name" value="PASTA_pknB"/>
    <property type="match status" value="3"/>
</dbReference>
<dbReference type="FunFam" id="1.10.510.10:FF:000021">
    <property type="entry name" value="Serine/threonine protein kinase"/>
    <property type="match status" value="1"/>
</dbReference>
<dbReference type="SUPFAM" id="SSF56112">
    <property type="entry name" value="Protein kinase-like (PK-like)"/>
    <property type="match status" value="1"/>
</dbReference>
<dbReference type="InterPro" id="IPR011009">
    <property type="entry name" value="Kinase-like_dom_sf"/>
</dbReference>
<name>A0A3N5BJK8_9BACL</name>
<dbReference type="InterPro" id="IPR005543">
    <property type="entry name" value="PASTA_dom"/>
</dbReference>
<dbReference type="SMART" id="SM00220">
    <property type="entry name" value="S_TKc"/>
    <property type="match status" value="1"/>
</dbReference>
<evidence type="ECO:0000313" key="15">
    <source>
        <dbReference type="Proteomes" id="UP000277108"/>
    </source>
</evidence>
<evidence type="ECO:0000313" key="14">
    <source>
        <dbReference type="EMBL" id="RPF57823.1"/>
    </source>
</evidence>
<dbReference type="PROSITE" id="PS51178">
    <property type="entry name" value="PASTA"/>
    <property type="match status" value="3"/>
</dbReference>
<feature type="binding site" evidence="9">
    <location>
        <position position="39"/>
    </location>
    <ligand>
        <name>ATP</name>
        <dbReference type="ChEBI" id="CHEBI:30616"/>
    </ligand>
</feature>
<evidence type="ECO:0000256" key="8">
    <source>
        <dbReference type="ARBA" id="ARBA00048679"/>
    </source>
</evidence>
<evidence type="ECO:0000256" key="4">
    <source>
        <dbReference type="ARBA" id="ARBA00022741"/>
    </source>
</evidence>
<accession>A0A3N5BJK8</accession>
<comment type="caution">
    <text evidence="14">The sequence shown here is derived from an EMBL/GenBank/DDBJ whole genome shotgun (WGS) entry which is preliminary data.</text>
</comment>
<feature type="domain" description="Protein kinase" evidence="12">
    <location>
        <begin position="10"/>
        <end position="278"/>
    </location>
</feature>
<dbReference type="PROSITE" id="PS50011">
    <property type="entry name" value="PROTEIN_KINASE_DOM"/>
    <property type="match status" value="1"/>
</dbReference>
<dbReference type="Pfam" id="PF00069">
    <property type="entry name" value="Pkinase"/>
    <property type="match status" value="1"/>
</dbReference>
<dbReference type="PROSITE" id="PS00108">
    <property type="entry name" value="PROTEIN_KINASE_ST"/>
    <property type="match status" value="1"/>
</dbReference>
<keyword evidence="11" id="KW-1133">Transmembrane helix</keyword>
<evidence type="ECO:0000256" key="10">
    <source>
        <dbReference type="SAM" id="MobiDB-lite"/>
    </source>
</evidence>
<proteinExistence type="predicted"/>
<keyword evidence="2" id="KW-0723">Serine/threonine-protein kinase</keyword>
<sequence length="790" mass="90142">MIGEMIKDRYKIIQYIGRGGMGTVYKAYDTILNRDVAIKMIKVDPHAKEKTIKQFYKEVQTATNLYHDHLVNIYDVDENEEYCSIIMELVEGQTLKEFIQNNHPIELEQVQKIMLQIVSAIEVAHEANIIHRDIKPQNILIDEHNELKVTDFGISKATDSHTITETSNYLGSVEYAAPEQVKGKKTSEATDIYALGIILFELLSNQLPFSGETQVSIALQHIQDEIPEINQYREVSNRVNNIILKATEKHPEDRFSSLKEMKNSIKYMLDDQPVSPYVLKFKENKTETIMLNSGIQKSTQHKESNEKLTAVPPVQKDHEDTLSKPTKKQYKWLFILLATLLVLAITSWFVFSMPREVEVPDYKGLTLKQYEQLLTEEDLMIGEKYSEYNDDVKKDQIIKVTPNVGAEIEKNSSIDVLVSKGEEPYKIEDFTGQKFDDVEQKLEKAKFKTIDSTEEYNYEFEEGHIISQSIEPDRSVIASKSNIKFTVSKGPEMISILDYTNLSFDKAKSELEKEGFNVERKDEYSEDVEALDVMKQEPNDGELPKGSTVQITVSKGPKPQADKEYRESITLEHSEPSVEDESTEAPDDDQDGKDPLDEDSDKDDEKTSEESTEEPTTNKSKRKQSESGQQQSSTADETAHNNKAKIKLVNNESTDVKVYISDKNHDIKEPVDEFTITEDTEYELKLVVEESMTAEYKIEINGEVWKSKKVHYDEIDENDQASDDSSNKSKETEDETEEDKENALSPDQSSKSNESNEPSTTDDKESKQNQSASIKESDRASKLSNMNSLL</sequence>
<dbReference type="InterPro" id="IPR017441">
    <property type="entry name" value="Protein_kinase_ATP_BS"/>
</dbReference>
<keyword evidence="15" id="KW-1185">Reference proteome</keyword>
<comment type="catalytic activity">
    <reaction evidence="8">
        <text>L-seryl-[protein] + ATP = O-phospho-L-seryl-[protein] + ADP + H(+)</text>
        <dbReference type="Rhea" id="RHEA:17989"/>
        <dbReference type="Rhea" id="RHEA-COMP:9863"/>
        <dbReference type="Rhea" id="RHEA-COMP:11604"/>
        <dbReference type="ChEBI" id="CHEBI:15378"/>
        <dbReference type="ChEBI" id="CHEBI:29999"/>
        <dbReference type="ChEBI" id="CHEBI:30616"/>
        <dbReference type="ChEBI" id="CHEBI:83421"/>
        <dbReference type="ChEBI" id="CHEBI:456216"/>
        <dbReference type="EC" id="2.7.11.1"/>
    </reaction>
</comment>
<dbReference type="InterPro" id="IPR008271">
    <property type="entry name" value="Ser/Thr_kinase_AS"/>
</dbReference>
<dbReference type="Gene3D" id="3.30.200.20">
    <property type="entry name" value="Phosphorylase Kinase, domain 1"/>
    <property type="match status" value="1"/>
</dbReference>
<feature type="transmembrane region" description="Helical" evidence="11">
    <location>
        <begin position="332"/>
        <end position="351"/>
    </location>
</feature>
<gene>
    <name evidence="14" type="ORF">EDD62_0458</name>
</gene>
<feature type="compositionally biased region" description="Polar residues" evidence="10">
    <location>
        <begin position="626"/>
        <end position="636"/>
    </location>
</feature>
<dbReference type="PANTHER" id="PTHR43289">
    <property type="entry name" value="MITOGEN-ACTIVATED PROTEIN KINASE KINASE KINASE 20-RELATED"/>
    <property type="match status" value="1"/>
</dbReference>
<evidence type="ECO:0000256" key="11">
    <source>
        <dbReference type="SAM" id="Phobius"/>
    </source>
</evidence>
<dbReference type="OrthoDB" id="9788659at2"/>
<keyword evidence="3" id="KW-0808">Transferase</keyword>
<feature type="domain" description="PASTA" evidence="13">
    <location>
        <begin position="421"/>
        <end position="489"/>
    </location>
</feature>
<evidence type="ECO:0000256" key="1">
    <source>
        <dbReference type="ARBA" id="ARBA00012513"/>
    </source>
</evidence>
<feature type="region of interest" description="Disordered" evidence="10">
    <location>
        <begin position="715"/>
        <end position="790"/>
    </location>
</feature>
<evidence type="ECO:0000256" key="7">
    <source>
        <dbReference type="ARBA" id="ARBA00047899"/>
    </source>
</evidence>
<dbReference type="Gene3D" id="3.30.10.20">
    <property type="match status" value="3"/>
</dbReference>
<dbReference type="SMART" id="SM00740">
    <property type="entry name" value="PASTA"/>
    <property type="match status" value="3"/>
</dbReference>
<dbReference type="InterPro" id="IPR000719">
    <property type="entry name" value="Prot_kinase_dom"/>
</dbReference>
<evidence type="ECO:0000256" key="3">
    <source>
        <dbReference type="ARBA" id="ARBA00022679"/>
    </source>
</evidence>
<evidence type="ECO:0000259" key="13">
    <source>
        <dbReference type="PROSITE" id="PS51178"/>
    </source>
</evidence>
<dbReference type="Proteomes" id="UP000277108">
    <property type="component" value="Unassembled WGS sequence"/>
</dbReference>
<feature type="domain" description="PASTA" evidence="13">
    <location>
        <begin position="490"/>
        <end position="555"/>
    </location>
</feature>
<evidence type="ECO:0000256" key="6">
    <source>
        <dbReference type="ARBA" id="ARBA00022840"/>
    </source>
</evidence>
<dbReference type="CDD" id="cd14014">
    <property type="entry name" value="STKc_PknB_like"/>
    <property type="match status" value="1"/>
</dbReference>
<feature type="compositionally biased region" description="Basic and acidic residues" evidence="10">
    <location>
        <begin position="560"/>
        <end position="576"/>
    </location>
</feature>
<evidence type="ECO:0000256" key="2">
    <source>
        <dbReference type="ARBA" id="ARBA00022527"/>
    </source>
</evidence>
<dbReference type="AlphaFoldDB" id="A0A3N5BJK8"/>
<dbReference type="Gene3D" id="1.10.510.10">
    <property type="entry name" value="Transferase(Phosphotransferase) domain 1"/>
    <property type="match status" value="1"/>
</dbReference>
<reference evidence="14 15" key="1">
    <citation type="submission" date="2018-11" db="EMBL/GenBank/DDBJ databases">
        <title>Genomic Encyclopedia of Type Strains, Phase IV (KMG-IV): sequencing the most valuable type-strain genomes for metagenomic binning, comparative biology and taxonomic classification.</title>
        <authorList>
            <person name="Goeker M."/>
        </authorList>
    </citation>
    <scope>NUCLEOTIDE SEQUENCE [LARGE SCALE GENOMIC DNA]</scope>
    <source>
        <strain evidence="14 15">DSM 29158</strain>
    </source>
</reference>
<feature type="compositionally biased region" description="Polar residues" evidence="10">
    <location>
        <begin position="745"/>
        <end position="759"/>
    </location>
</feature>
<evidence type="ECO:0000256" key="5">
    <source>
        <dbReference type="ARBA" id="ARBA00022777"/>
    </source>
</evidence>
<dbReference type="GO" id="GO:0005524">
    <property type="term" value="F:ATP binding"/>
    <property type="evidence" value="ECO:0007669"/>
    <property type="project" value="UniProtKB-UniRule"/>
</dbReference>
<evidence type="ECO:0000259" key="12">
    <source>
        <dbReference type="PROSITE" id="PS50011"/>
    </source>
</evidence>
<feature type="compositionally biased region" description="Acidic residues" evidence="10">
    <location>
        <begin position="577"/>
        <end position="602"/>
    </location>
</feature>
<organism evidence="14 15">
    <name type="scientific">Abyssicoccus albus</name>
    <dbReference type="NCBI Taxonomy" id="1817405"/>
    <lineage>
        <taxon>Bacteria</taxon>
        <taxon>Bacillati</taxon>
        <taxon>Bacillota</taxon>
        <taxon>Bacilli</taxon>
        <taxon>Bacillales</taxon>
        <taxon>Abyssicoccaceae</taxon>
    </lineage>
</organism>
<keyword evidence="6 9" id="KW-0067">ATP-binding</keyword>
<feature type="region of interest" description="Disordered" evidence="10">
    <location>
        <begin position="535"/>
        <end position="655"/>
    </location>
</feature>
<dbReference type="RefSeq" id="WP_123807374.1">
    <property type="nucleotide sequence ID" value="NZ_RKRK01000002.1"/>
</dbReference>
<keyword evidence="5 14" id="KW-0418">Kinase</keyword>
<evidence type="ECO:0000256" key="9">
    <source>
        <dbReference type="PROSITE-ProRule" id="PRU10141"/>
    </source>
</evidence>
<dbReference type="EMBL" id="RKRK01000002">
    <property type="protein sequence ID" value="RPF57823.1"/>
    <property type="molecule type" value="Genomic_DNA"/>
</dbReference>
<keyword evidence="11" id="KW-0472">Membrane</keyword>
<feature type="domain" description="PASTA" evidence="13">
    <location>
        <begin position="353"/>
        <end position="420"/>
    </location>
</feature>
<protein>
    <recommendedName>
        <fullName evidence="1">non-specific serine/threonine protein kinase</fullName>
        <ecNumber evidence="1">2.7.11.1</ecNumber>
    </recommendedName>
</protein>
<keyword evidence="11" id="KW-0812">Transmembrane</keyword>
<dbReference type="Pfam" id="PF03793">
    <property type="entry name" value="PASTA"/>
    <property type="match status" value="3"/>
</dbReference>
<comment type="catalytic activity">
    <reaction evidence="7">
        <text>L-threonyl-[protein] + ATP = O-phospho-L-threonyl-[protein] + ADP + H(+)</text>
        <dbReference type="Rhea" id="RHEA:46608"/>
        <dbReference type="Rhea" id="RHEA-COMP:11060"/>
        <dbReference type="Rhea" id="RHEA-COMP:11605"/>
        <dbReference type="ChEBI" id="CHEBI:15378"/>
        <dbReference type="ChEBI" id="CHEBI:30013"/>
        <dbReference type="ChEBI" id="CHEBI:30616"/>
        <dbReference type="ChEBI" id="CHEBI:61977"/>
        <dbReference type="ChEBI" id="CHEBI:456216"/>
        <dbReference type="EC" id="2.7.11.1"/>
    </reaction>
</comment>
<dbReference type="GO" id="GO:0004674">
    <property type="term" value="F:protein serine/threonine kinase activity"/>
    <property type="evidence" value="ECO:0007669"/>
    <property type="project" value="UniProtKB-KW"/>
</dbReference>
<keyword evidence="4 9" id="KW-0547">Nucleotide-binding</keyword>
<dbReference type="NCBIfam" id="NF033483">
    <property type="entry name" value="PknB_PASTA_kin"/>
    <property type="match status" value="1"/>
</dbReference>